<keyword evidence="11" id="KW-1185">Reference proteome</keyword>
<evidence type="ECO:0000256" key="7">
    <source>
        <dbReference type="ARBA" id="ARBA00038032"/>
    </source>
</evidence>
<reference evidence="10 11" key="1">
    <citation type="submission" date="2020-09" db="EMBL/GenBank/DDBJ databases">
        <title>Sinomicrobium weinanense sp. nov., a halophilic bacteria isolated from saline-alkali soil.</title>
        <authorList>
            <person name="Wu P."/>
            <person name="Ren H."/>
            <person name="Mei Y."/>
            <person name="Liang Y."/>
            <person name="Chen Z."/>
        </authorList>
    </citation>
    <scope>NUCLEOTIDE SEQUENCE [LARGE SCALE GENOMIC DNA]</scope>
    <source>
        <strain evidence="10 11">FJxs</strain>
    </source>
</reference>
<accession>A0A926JWV2</accession>
<dbReference type="SUPFAM" id="SSF103481">
    <property type="entry name" value="Multidrug resistance efflux transporter EmrE"/>
    <property type="match status" value="1"/>
</dbReference>
<evidence type="ECO:0000313" key="11">
    <source>
        <dbReference type="Proteomes" id="UP000653730"/>
    </source>
</evidence>
<evidence type="ECO:0000256" key="8">
    <source>
        <dbReference type="RuleBase" id="RU003942"/>
    </source>
</evidence>
<evidence type="ECO:0000256" key="9">
    <source>
        <dbReference type="SAM" id="Phobius"/>
    </source>
</evidence>
<dbReference type="InterPro" id="IPR000390">
    <property type="entry name" value="Small_drug/metabolite_transptr"/>
</dbReference>
<feature type="transmembrane region" description="Helical" evidence="9">
    <location>
        <begin position="58"/>
        <end position="79"/>
    </location>
</feature>
<keyword evidence="4 8" id="KW-0812">Transmembrane</keyword>
<dbReference type="Proteomes" id="UP000653730">
    <property type="component" value="Unassembled WGS sequence"/>
</dbReference>
<evidence type="ECO:0000256" key="5">
    <source>
        <dbReference type="ARBA" id="ARBA00022989"/>
    </source>
</evidence>
<gene>
    <name evidence="10" type="ORF">IBL28_21965</name>
</gene>
<dbReference type="EMBL" id="JACVDC010000148">
    <property type="protein sequence ID" value="MBC9798648.1"/>
    <property type="molecule type" value="Genomic_DNA"/>
</dbReference>
<evidence type="ECO:0000256" key="6">
    <source>
        <dbReference type="ARBA" id="ARBA00023136"/>
    </source>
</evidence>
<dbReference type="PANTHER" id="PTHR30561">
    <property type="entry name" value="SMR FAMILY PROTON-DEPENDENT DRUG EFFLUX TRANSPORTER SUGE"/>
    <property type="match status" value="1"/>
</dbReference>
<dbReference type="Pfam" id="PF00893">
    <property type="entry name" value="Multi_Drug_Res"/>
    <property type="match status" value="1"/>
</dbReference>
<dbReference type="Gene3D" id="1.10.3730.20">
    <property type="match status" value="1"/>
</dbReference>
<evidence type="ECO:0000256" key="1">
    <source>
        <dbReference type="ARBA" id="ARBA00004651"/>
    </source>
</evidence>
<name>A0A926JWV2_9FLAO</name>
<keyword evidence="3" id="KW-1003">Cell membrane</keyword>
<evidence type="ECO:0000313" key="10">
    <source>
        <dbReference type="EMBL" id="MBC9798648.1"/>
    </source>
</evidence>
<dbReference type="AlphaFoldDB" id="A0A926JWV2"/>
<organism evidence="10 11">
    <name type="scientific">Sinomicrobium weinanense</name>
    <dbReference type="NCBI Taxonomy" id="2842200"/>
    <lineage>
        <taxon>Bacteria</taxon>
        <taxon>Pseudomonadati</taxon>
        <taxon>Bacteroidota</taxon>
        <taxon>Flavobacteriia</taxon>
        <taxon>Flavobacteriales</taxon>
        <taxon>Flavobacteriaceae</taxon>
        <taxon>Sinomicrobium</taxon>
    </lineage>
</organism>
<comment type="subcellular location">
    <subcellularLocation>
        <location evidence="1 8">Cell membrane</location>
        <topology evidence="1 8">Multi-pass membrane protein</topology>
    </subcellularLocation>
</comment>
<evidence type="ECO:0000256" key="4">
    <source>
        <dbReference type="ARBA" id="ARBA00022692"/>
    </source>
</evidence>
<dbReference type="GO" id="GO:0022857">
    <property type="term" value="F:transmembrane transporter activity"/>
    <property type="evidence" value="ECO:0007669"/>
    <property type="project" value="InterPro"/>
</dbReference>
<keyword evidence="2" id="KW-0813">Transport</keyword>
<dbReference type="GO" id="GO:0005886">
    <property type="term" value="C:plasma membrane"/>
    <property type="evidence" value="ECO:0007669"/>
    <property type="project" value="UniProtKB-SubCell"/>
</dbReference>
<comment type="similarity">
    <text evidence="7 8">Belongs to the drug/metabolite transporter (DMT) superfamily. Small multidrug resistance (SMR) (TC 2.A.7.1) family.</text>
</comment>
<proteinExistence type="inferred from homology"/>
<dbReference type="RefSeq" id="WP_187967756.1">
    <property type="nucleotide sequence ID" value="NZ_JACVDC010000148.1"/>
</dbReference>
<dbReference type="InterPro" id="IPR037185">
    <property type="entry name" value="EmrE-like"/>
</dbReference>
<sequence>MKYIFLLGAIVSEIIGGVATRQSSGFTRIWPSIIAVFGVVGAYYFLSLSLKHGMGIGVAYGIWAAVGITLMACIGAIFFKEQLGTVQVIGLALIIVGVLALEWGGKSLT</sequence>
<keyword evidence="5 9" id="KW-1133">Transmembrane helix</keyword>
<evidence type="ECO:0000256" key="2">
    <source>
        <dbReference type="ARBA" id="ARBA00022448"/>
    </source>
</evidence>
<evidence type="ECO:0000256" key="3">
    <source>
        <dbReference type="ARBA" id="ARBA00022475"/>
    </source>
</evidence>
<comment type="caution">
    <text evidence="10">The sequence shown here is derived from an EMBL/GenBank/DDBJ whole genome shotgun (WGS) entry which is preliminary data.</text>
</comment>
<keyword evidence="6 9" id="KW-0472">Membrane</keyword>
<feature type="transmembrane region" description="Helical" evidence="9">
    <location>
        <begin position="29"/>
        <end position="46"/>
    </location>
</feature>
<dbReference type="PANTHER" id="PTHR30561:SF1">
    <property type="entry name" value="MULTIDRUG TRANSPORTER EMRE"/>
    <property type="match status" value="1"/>
</dbReference>
<feature type="transmembrane region" description="Helical" evidence="9">
    <location>
        <begin position="85"/>
        <end position="104"/>
    </location>
</feature>
<protein>
    <submittedName>
        <fullName evidence="10">Multidrug efflux SMR transporter</fullName>
    </submittedName>
</protein>
<dbReference type="InterPro" id="IPR045324">
    <property type="entry name" value="Small_multidrug_res"/>
</dbReference>